<accession>A0A9Q0YR41</accession>
<proteinExistence type="predicted"/>
<keyword evidence="3" id="KW-1185">Reference proteome</keyword>
<gene>
    <name evidence="2" type="ORF">HOLleu_36255</name>
</gene>
<name>A0A9Q0YR41_HOLLE</name>
<reference evidence="2" key="1">
    <citation type="submission" date="2021-10" db="EMBL/GenBank/DDBJ databases">
        <title>Tropical sea cucumber genome reveals ecological adaptation and Cuvierian tubules defense mechanism.</title>
        <authorList>
            <person name="Chen T."/>
        </authorList>
    </citation>
    <scope>NUCLEOTIDE SEQUENCE</scope>
    <source>
        <strain evidence="2">Nanhai2018</strain>
        <tissue evidence="2">Muscle</tissue>
    </source>
</reference>
<evidence type="ECO:0000313" key="2">
    <source>
        <dbReference type="EMBL" id="KAJ8023731.1"/>
    </source>
</evidence>
<protein>
    <recommendedName>
        <fullName evidence="1">Integrase zinc-binding domain-containing protein</fullName>
    </recommendedName>
</protein>
<dbReference type="PANTHER" id="PTHR47331">
    <property type="entry name" value="PHD-TYPE DOMAIN-CONTAINING PROTEIN"/>
    <property type="match status" value="1"/>
</dbReference>
<organism evidence="2 3">
    <name type="scientific">Holothuria leucospilota</name>
    <name type="common">Black long sea cucumber</name>
    <name type="synonym">Mertensiothuria leucospilota</name>
    <dbReference type="NCBI Taxonomy" id="206669"/>
    <lineage>
        <taxon>Eukaryota</taxon>
        <taxon>Metazoa</taxon>
        <taxon>Echinodermata</taxon>
        <taxon>Eleutherozoa</taxon>
        <taxon>Echinozoa</taxon>
        <taxon>Holothuroidea</taxon>
        <taxon>Aspidochirotacea</taxon>
        <taxon>Aspidochirotida</taxon>
        <taxon>Holothuriidae</taxon>
        <taxon>Holothuria</taxon>
    </lineage>
</organism>
<evidence type="ECO:0000313" key="3">
    <source>
        <dbReference type="Proteomes" id="UP001152320"/>
    </source>
</evidence>
<dbReference type="Proteomes" id="UP001152320">
    <property type="component" value="Chromosome 19"/>
</dbReference>
<sequence>MILPKDHHITELIVRHVHERVAKHLGREYVLSRLRENYWIPQGRPLVTRVLRNCVVYKN</sequence>
<dbReference type="PANTHER" id="PTHR47331:SF1">
    <property type="entry name" value="GAG-LIKE PROTEIN"/>
    <property type="match status" value="1"/>
</dbReference>
<dbReference type="EMBL" id="JAIZAY010000019">
    <property type="protein sequence ID" value="KAJ8023731.1"/>
    <property type="molecule type" value="Genomic_DNA"/>
</dbReference>
<feature type="domain" description="Integrase zinc-binding" evidence="1">
    <location>
        <begin position="7"/>
        <end position="57"/>
    </location>
</feature>
<comment type="caution">
    <text evidence="2">The sequence shown here is derived from an EMBL/GenBank/DDBJ whole genome shotgun (WGS) entry which is preliminary data.</text>
</comment>
<dbReference type="OrthoDB" id="10055784at2759"/>
<dbReference type="InterPro" id="IPR041588">
    <property type="entry name" value="Integrase_H2C2"/>
</dbReference>
<dbReference type="Gene3D" id="1.10.340.70">
    <property type="match status" value="1"/>
</dbReference>
<evidence type="ECO:0000259" key="1">
    <source>
        <dbReference type="Pfam" id="PF17921"/>
    </source>
</evidence>
<dbReference type="AlphaFoldDB" id="A0A9Q0YR41"/>
<dbReference type="Pfam" id="PF17921">
    <property type="entry name" value="Integrase_H2C2"/>
    <property type="match status" value="1"/>
</dbReference>